<accession>C2Y2N5</accession>
<evidence type="ECO:0000313" key="1">
    <source>
        <dbReference type="EMBL" id="EEL67836.1"/>
    </source>
</evidence>
<dbReference type="AlphaFoldDB" id="C2Y2N5"/>
<gene>
    <name evidence="1" type="ORF">bcere0026_52320</name>
</gene>
<dbReference type="Proteomes" id="UP000001753">
    <property type="component" value="Chromosome"/>
</dbReference>
<name>C2Y2N5_BACMY</name>
<protein>
    <submittedName>
        <fullName evidence="1">Uncharacterized protein</fullName>
    </submittedName>
</protein>
<dbReference type="RefSeq" id="WP_002068812.1">
    <property type="nucleotide sequence ID" value="NZ_CM000737.1"/>
</dbReference>
<sequence length="247" mass="28866">MKDVNYLISKLVTDKELFTQFKKEPMEVMQILQIDVSKRKMLLNLDMNNVGVFAYGAFVKRFSKLRSYIPITLRALRILDIENAVFFEEVHKLRSKKAFQFPPLPGDLEACIEVMEENNYPPFAIDILQFESAIVLASVRKNITPCRKPEYNFDNSSLNKISISKNVSLINVRYDVYQLRNSILSNQISSLEQSESYYLVYKQNHRIKVKRIKLELANFILKKDKFDFTNVVEDLKELYSKGILSIN</sequence>
<comment type="caution">
    <text evidence="1">The sequence shown here is derived from an EMBL/GenBank/DDBJ whole genome shotgun (WGS) entry which is preliminary data.</text>
</comment>
<proteinExistence type="predicted"/>
<organism evidence="1">
    <name type="scientific">Bacillus mycoides</name>
    <dbReference type="NCBI Taxonomy" id="1405"/>
    <lineage>
        <taxon>Bacteria</taxon>
        <taxon>Bacillati</taxon>
        <taxon>Bacillota</taxon>
        <taxon>Bacilli</taxon>
        <taxon>Bacillales</taxon>
        <taxon>Bacillaceae</taxon>
        <taxon>Bacillus</taxon>
        <taxon>Bacillus cereus group</taxon>
    </lineage>
</organism>
<dbReference type="HOGENOM" id="CLU_1122814_0_0_9"/>
<dbReference type="EMBL" id="ACMP01000148">
    <property type="protein sequence ID" value="EEL67836.1"/>
    <property type="molecule type" value="Genomic_DNA"/>
</dbReference>
<reference evidence="1" key="1">
    <citation type="journal article" date="2012" name="Genome Res.">
        <title>Genomic characterization of the Bacillus cereus sensu lato species: Backdrop to the evolution of Bacillus anthracis.</title>
        <authorList>
            <person name="Zwick M.E."/>
            <person name="Joseph S.J."/>
            <person name="Didelot X."/>
            <person name="Chen P.E."/>
            <person name="Bishop-Lilly K.A."/>
            <person name="Stewart A.C."/>
            <person name="Willner K."/>
            <person name="Nolan N."/>
            <person name="Lentz S."/>
            <person name="Thomason M.K."/>
            <person name="Sozhamannan S."/>
            <person name="Mateczun A.J."/>
            <person name="Du L."/>
            <person name="Read T.D."/>
        </authorList>
    </citation>
    <scope>NUCLEOTIDE SEQUENCE [LARGE SCALE GENOMIC DNA]</scope>
    <source>
        <strain evidence="1">AH603</strain>
    </source>
</reference>